<feature type="region of interest" description="Disordered" evidence="1">
    <location>
        <begin position="149"/>
        <end position="182"/>
    </location>
</feature>
<dbReference type="GeneID" id="88174036"/>
<reference evidence="2 3" key="1">
    <citation type="submission" date="2023-10" db="EMBL/GenBank/DDBJ databases">
        <title>Draft Genome Sequence of Candida saopaulonensis from a very Premature Infant with Sepsis.</title>
        <authorList>
            <person name="Ning Y."/>
            <person name="Dai R."/>
            <person name="Xiao M."/>
            <person name="Xu Y."/>
            <person name="Yan Q."/>
            <person name="Zhang L."/>
        </authorList>
    </citation>
    <scope>NUCLEOTIDE SEQUENCE [LARGE SCALE GENOMIC DNA]</scope>
    <source>
        <strain evidence="2 3">19XY460</strain>
    </source>
</reference>
<feature type="compositionally biased region" description="Polar residues" evidence="1">
    <location>
        <begin position="149"/>
        <end position="158"/>
    </location>
</feature>
<proteinExistence type="predicted"/>
<organism evidence="2 3">
    <name type="scientific">Australozyma saopauloensis</name>
    <dbReference type="NCBI Taxonomy" id="291208"/>
    <lineage>
        <taxon>Eukaryota</taxon>
        <taxon>Fungi</taxon>
        <taxon>Dikarya</taxon>
        <taxon>Ascomycota</taxon>
        <taxon>Saccharomycotina</taxon>
        <taxon>Pichiomycetes</taxon>
        <taxon>Metschnikowiaceae</taxon>
        <taxon>Australozyma</taxon>
    </lineage>
</organism>
<name>A0AAX4HAR0_9ASCO</name>
<dbReference type="EMBL" id="CP138896">
    <property type="protein sequence ID" value="WPK25648.1"/>
    <property type="molecule type" value="Genomic_DNA"/>
</dbReference>
<feature type="region of interest" description="Disordered" evidence="1">
    <location>
        <begin position="1"/>
        <end position="33"/>
    </location>
</feature>
<feature type="compositionally biased region" description="Basic residues" evidence="1">
    <location>
        <begin position="170"/>
        <end position="182"/>
    </location>
</feature>
<dbReference type="RefSeq" id="XP_062878030.1">
    <property type="nucleotide sequence ID" value="XM_063021960.1"/>
</dbReference>
<dbReference type="AlphaFoldDB" id="A0AAX4HAR0"/>
<feature type="compositionally biased region" description="Basic and acidic residues" evidence="1">
    <location>
        <begin position="9"/>
        <end position="33"/>
    </location>
</feature>
<gene>
    <name evidence="2" type="ORF">PUMCH_002972</name>
</gene>
<evidence type="ECO:0000313" key="2">
    <source>
        <dbReference type="EMBL" id="WPK25648.1"/>
    </source>
</evidence>
<dbReference type="Proteomes" id="UP001338582">
    <property type="component" value="Chromosome 3"/>
</dbReference>
<accession>A0AAX4HAR0</accession>
<dbReference type="KEGG" id="asau:88174036"/>
<sequence>MAIFRSSSKKKEGRDNDHHHEQKMGGGDGKFRTLEAVKELQPFEEAATHNQGRRQLYLSQESGDLKDIFGHKIDTPDTLNPTRNRNERPLDTIRGFEYAISGDLSYQSQLESQQLGWDFHRDFSHQNYQSNGTGAAPRDYNSNQARFAYNTAPNTYQPVQPGPEADDGKKKKKKKGLFGRSK</sequence>
<dbReference type="InterPro" id="IPR018809">
    <property type="entry name" value="DUF2406"/>
</dbReference>
<keyword evidence="3" id="KW-1185">Reference proteome</keyword>
<feature type="region of interest" description="Disordered" evidence="1">
    <location>
        <begin position="68"/>
        <end position="90"/>
    </location>
</feature>
<dbReference type="PANTHER" id="PTHR28186:SF1">
    <property type="entry name" value="MEIOTICALLY UP-REGULATED GENE 9 PROTEIN"/>
    <property type="match status" value="1"/>
</dbReference>
<dbReference type="Pfam" id="PF10295">
    <property type="entry name" value="DUF2406"/>
    <property type="match status" value="1"/>
</dbReference>
<evidence type="ECO:0000256" key="1">
    <source>
        <dbReference type="SAM" id="MobiDB-lite"/>
    </source>
</evidence>
<evidence type="ECO:0000313" key="3">
    <source>
        <dbReference type="Proteomes" id="UP001338582"/>
    </source>
</evidence>
<protein>
    <submittedName>
        <fullName evidence="2">Uncharacterized protein</fullName>
    </submittedName>
</protein>
<dbReference type="PANTHER" id="PTHR28186">
    <property type="entry name" value="MEIOTICALLY UP-REGULATED GENE 9 PROTEIN"/>
    <property type="match status" value="1"/>
</dbReference>